<name>A0A0G0LB28_9BACT</name>
<dbReference type="STRING" id="1618570.UT08_C0010G0007"/>
<dbReference type="GO" id="GO:0005524">
    <property type="term" value="F:ATP binding"/>
    <property type="evidence" value="ECO:0007669"/>
    <property type="project" value="UniProtKB-KW"/>
</dbReference>
<dbReference type="InterPro" id="IPR001048">
    <property type="entry name" value="Asp/Glu/Uridylate_kinase"/>
</dbReference>
<keyword evidence="8" id="KW-0665">Pyrimidine biosynthesis</keyword>
<evidence type="ECO:0000259" key="10">
    <source>
        <dbReference type="Pfam" id="PF00696"/>
    </source>
</evidence>
<dbReference type="EC" id="2.7.4.22" evidence="3"/>
<evidence type="ECO:0000256" key="6">
    <source>
        <dbReference type="ARBA" id="ARBA00022777"/>
    </source>
</evidence>
<dbReference type="PANTHER" id="PTHR42833:SF4">
    <property type="entry name" value="URIDYLATE KINASE PUMPKIN, CHLOROPLASTIC"/>
    <property type="match status" value="1"/>
</dbReference>
<gene>
    <name evidence="11" type="ORF">UT08_C0010G0007</name>
</gene>
<evidence type="ECO:0000256" key="9">
    <source>
        <dbReference type="ARBA" id="ARBA00032092"/>
    </source>
</evidence>
<proteinExistence type="inferred from homology"/>
<dbReference type="GO" id="GO:0033862">
    <property type="term" value="F:UMP kinase activity"/>
    <property type="evidence" value="ECO:0007669"/>
    <property type="project" value="UniProtKB-EC"/>
</dbReference>
<sequence>MSKTMAERVDRAMLKLTGELFGEKDKNISFERYDFVARQILQIVDVTNIQMAIVVGGGNIFRGRQAATYVDHTEADAMGMLATVMNGIGLREALDRNGTPDTRLMTAFDVHDFAEPFIRPKARHHLDEHRLVIIAGGLGRPNFSTDSAVAQYAD</sequence>
<dbReference type="PATRIC" id="fig|1618570.3.peg.915"/>
<protein>
    <recommendedName>
        <fullName evidence="3">UMP kinase</fullName>
        <ecNumber evidence="3">2.7.4.22</ecNumber>
    </recommendedName>
    <alternativeName>
        <fullName evidence="9">Uridine monophosphate kinase</fullName>
    </alternativeName>
</protein>
<evidence type="ECO:0000313" key="11">
    <source>
        <dbReference type="EMBL" id="KKQ85080.1"/>
    </source>
</evidence>
<dbReference type="GO" id="GO:0006225">
    <property type="term" value="P:UDP biosynthetic process"/>
    <property type="evidence" value="ECO:0007669"/>
    <property type="project" value="TreeGrafter"/>
</dbReference>
<keyword evidence="5" id="KW-0547">Nucleotide-binding</keyword>
<evidence type="ECO:0000256" key="4">
    <source>
        <dbReference type="ARBA" id="ARBA00022679"/>
    </source>
</evidence>
<evidence type="ECO:0000256" key="2">
    <source>
        <dbReference type="ARBA" id="ARBA00007614"/>
    </source>
</evidence>
<keyword evidence="7" id="KW-0067">ATP-binding</keyword>
<dbReference type="InterPro" id="IPR036393">
    <property type="entry name" value="AceGlu_kinase-like_sf"/>
</dbReference>
<evidence type="ECO:0000256" key="3">
    <source>
        <dbReference type="ARBA" id="ARBA00012899"/>
    </source>
</evidence>
<comment type="similarity">
    <text evidence="2">Belongs to the UMP kinase family.</text>
</comment>
<dbReference type="Proteomes" id="UP000034081">
    <property type="component" value="Unassembled WGS sequence"/>
</dbReference>
<evidence type="ECO:0000313" key="12">
    <source>
        <dbReference type="Proteomes" id="UP000034081"/>
    </source>
</evidence>
<dbReference type="AlphaFoldDB" id="A0A0G0LB28"/>
<dbReference type="SUPFAM" id="SSF53633">
    <property type="entry name" value="Carbamate kinase-like"/>
    <property type="match status" value="1"/>
</dbReference>
<evidence type="ECO:0000256" key="1">
    <source>
        <dbReference type="ARBA" id="ARBA00004791"/>
    </source>
</evidence>
<comment type="pathway">
    <text evidence="1">Pyrimidine metabolism; CTP biosynthesis via de novo pathway; UDP from UMP (UMPK route): step 1/1.</text>
</comment>
<keyword evidence="6 11" id="KW-0418">Kinase</keyword>
<comment type="caution">
    <text evidence="11">The sequence shown here is derived from an EMBL/GenBank/DDBJ whole genome shotgun (WGS) entry which is preliminary data.</text>
</comment>
<dbReference type="PANTHER" id="PTHR42833">
    <property type="entry name" value="URIDYLATE KINASE"/>
    <property type="match status" value="1"/>
</dbReference>
<feature type="domain" description="Aspartate/glutamate/uridylate kinase" evidence="10">
    <location>
        <begin position="13"/>
        <end position="153"/>
    </location>
</feature>
<dbReference type="Pfam" id="PF00696">
    <property type="entry name" value="AA_kinase"/>
    <property type="match status" value="1"/>
</dbReference>
<keyword evidence="4" id="KW-0808">Transferase</keyword>
<evidence type="ECO:0000256" key="8">
    <source>
        <dbReference type="ARBA" id="ARBA00022975"/>
    </source>
</evidence>
<dbReference type="Gene3D" id="3.40.1160.10">
    <property type="entry name" value="Acetylglutamate kinase-like"/>
    <property type="match status" value="1"/>
</dbReference>
<organism evidence="11 12">
    <name type="scientific">Candidatus Woesebacteria bacterium GW2011_GWB1_38_8</name>
    <dbReference type="NCBI Taxonomy" id="1618570"/>
    <lineage>
        <taxon>Bacteria</taxon>
        <taxon>Candidatus Woeseibacteriota</taxon>
    </lineage>
</organism>
<evidence type="ECO:0000256" key="5">
    <source>
        <dbReference type="ARBA" id="ARBA00022741"/>
    </source>
</evidence>
<dbReference type="EMBL" id="LBVL01000010">
    <property type="protein sequence ID" value="KKQ85080.1"/>
    <property type="molecule type" value="Genomic_DNA"/>
</dbReference>
<reference evidence="11 12" key="1">
    <citation type="journal article" date="2015" name="Nature">
        <title>rRNA introns, odd ribosomes, and small enigmatic genomes across a large radiation of phyla.</title>
        <authorList>
            <person name="Brown C.T."/>
            <person name="Hug L.A."/>
            <person name="Thomas B.C."/>
            <person name="Sharon I."/>
            <person name="Castelle C.J."/>
            <person name="Singh A."/>
            <person name="Wilkins M.J."/>
            <person name="Williams K.H."/>
            <person name="Banfield J.F."/>
        </authorList>
    </citation>
    <scope>NUCLEOTIDE SEQUENCE [LARGE SCALE GENOMIC DNA]</scope>
</reference>
<accession>A0A0G0LB28</accession>
<evidence type="ECO:0000256" key="7">
    <source>
        <dbReference type="ARBA" id="ARBA00022840"/>
    </source>
</evidence>